<accession>A0ABY8PW00</accession>
<dbReference type="InterPro" id="IPR003798">
    <property type="entry name" value="DNA_recombination_RmuC"/>
</dbReference>
<name>A0ABY8PW00_9ACTN</name>
<dbReference type="PANTHER" id="PTHR30563:SF0">
    <property type="entry name" value="DNA RECOMBINATION PROTEIN RMUC"/>
    <property type="match status" value="1"/>
</dbReference>
<comment type="function">
    <text evidence="1">Involved in DNA recombination.</text>
</comment>
<evidence type="ECO:0000256" key="3">
    <source>
        <dbReference type="ARBA" id="ARBA00023054"/>
    </source>
</evidence>
<evidence type="ECO:0000313" key="7">
    <source>
        <dbReference type="Proteomes" id="UP001244136"/>
    </source>
</evidence>
<evidence type="ECO:0000313" key="6">
    <source>
        <dbReference type="EMBL" id="WGT46638.1"/>
    </source>
</evidence>
<organism evidence="6 7">
    <name type="scientific">Tessaracoccus lacteus</name>
    <dbReference type="NCBI Taxonomy" id="3041766"/>
    <lineage>
        <taxon>Bacteria</taxon>
        <taxon>Bacillati</taxon>
        <taxon>Actinomycetota</taxon>
        <taxon>Actinomycetes</taxon>
        <taxon>Propionibacteriales</taxon>
        <taxon>Propionibacteriaceae</taxon>
        <taxon>Tessaracoccus</taxon>
    </lineage>
</organism>
<dbReference type="Pfam" id="PF02646">
    <property type="entry name" value="RmuC"/>
    <property type="match status" value="1"/>
</dbReference>
<protein>
    <submittedName>
        <fullName evidence="6">DNA recombination protein RmuC</fullName>
    </submittedName>
</protein>
<dbReference type="Proteomes" id="UP001244136">
    <property type="component" value="Chromosome"/>
</dbReference>
<dbReference type="EMBL" id="CP123967">
    <property type="protein sequence ID" value="WGT46638.1"/>
    <property type="molecule type" value="Genomic_DNA"/>
</dbReference>
<dbReference type="PANTHER" id="PTHR30563">
    <property type="entry name" value="DNA RECOMBINATION PROTEIN RMUC"/>
    <property type="match status" value="1"/>
</dbReference>
<gene>
    <name evidence="6" type="primary">rmuC</name>
    <name evidence="6" type="ORF">QH948_10855</name>
</gene>
<feature type="coiled-coil region" evidence="5">
    <location>
        <begin position="40"/>
        <end position="130"/>
    </location>
</feature>
<dbReference type="RefSeq" id="WP_281144402.1">
    <property type="nucleotide sequence ID" value="NZ_CP123967.1"/>
</dbReference>
<keyword evidence="7" id="KW-1185">Reference proteome</keyword>
<keyword evidence="3 5" id="KW-0175">Coiled coil</keyword>
<comment type="similarity">
    <text evidence="2">Belongs to the RmuC family.</text>
</comment>
<evidence type="ECO:0000256" key="2">
    <source>
        <dbReference type="ARBA" id="ARBA00009840"/>
    </source>
</evidence>
<evidence type="ECO:0000256" key="1">
    <source>
        <dbReference type="ARBA" id="ARBA00003416"/>
    </source>
</evidence>
<keyword evidence="4" id="KW-0233">DNA recombination</keyword>
<sequence>MDALTIVIALLTLIIGAVGGFLFGRRGQSGTAAEPDARALTDARQDAATARAEASRAREESAIVKAEIAQHLADKADLRTLAEEARRLVAEAHAETSRVAAKVAALTAERDAAREKAAEQAADRETLLNQFKVLSAESLERQGKQADAAAEQRLKATEQLVAPLTDGLRQMQEKLQTVETTRARMAAELGEQVKVVRESGEAIRRETTTLSNALRTPQVRGAWGEQSLRRIVEISGLSERCDFDTQTTYQSEEGPFRPDLRVNLPSDKVIFVDSKAPLQAALDAYNTADEAEQREHFARFARHVRTHIDQLSAKGYWQLDLGSPEFVVLYLPSDEIYRLALEQLPDLHEYATRKHIVLSSPGLLIPMLQVVANGWKQVALATTAQEISALGRELYKRLATLGSHFDKLGRSLTATVKSYNSAVATLETRVMVQARRFRDLQVTDEELGELDPITESTRQLAVTEMINYAEERERERGLLNADDSDLDVRAPQQLRGIEQAGA</sequence>
<reference evidence="6 7" key="1">
    <citation type="journal article" date="2008" name="Int. J. Syst. Evol. Microbiol.">
        <title>Tessaracoccus flavescens sp. nov., isolated from marine sediment.</title>
        <authorList>
            <person name="Lee D.W."/>
            <person name="Lee S.D."/>
        </authorList>
    </citation>
    <scope>NUCLEOTIDE SEQUENCE [LARGE SCALE GENOMIC DNA]</scope>
    <source>
        <strain evidence="6 7">T21</strain>
    </source>
</reference>
<evidence type="ECO:0000256" key="4">
    <source>
        <dbReference type="ARBA" id="ARBA00023172"/>
    </source>
</evidence>
<evidence type="ECO:0000256" key="5">
    <source>
        <dbReference type="SAM" id="Coils"/>
    </source>
</evidence>
<proteinExistence type="inferred from homology"/>